<sequence length="255" mass="27196">MQQGRILILVDRKRFPAMRNILLSTVALSAMVGSALAADLPSSKAPPVYVAPAPIFSWTGLYIGVEGGGDFRQYKDRLGAVTIDKDAGLIGGVIGYNWQTGGYFGINNLVLGLEGDAAAVLGGSKAFTTNGNPIVNDTFNSNYAAAIRGRIGIPAWDRALLYVAGGVAFGDAKVRTTVGSVTNDRVGYTIGAGVDYAFTPNWIARLEYRYVDLGRENYTNVDFGGRDRLEVTSHQVLGALIYKFGAPETAVVAKY</sequence>
<dbReference type="Gene3D" id="2.40.160.20">
    <property type="match status" value="1"/>
</dbReference>
<dbReference type="Pfam" id="PF13505">
    <property type="entry name" value="OMP_b-brl"/>
    <property type="match status" value="1"/>
</dbReference>
<dbReference type="SUPFAM" id="SSF56925">
    <property type="entry name" value="OMPA-like"/>
    <property type="match status" value="1"/>
</dbReference>
<evidence type="ECO:0000256" key="4">
    <source>
        <dbReference type="ARBA" id="ARBA00023237"/>
    </source>
</evidence>
<comment type="caution">
    <text evidence="8">The sequence shown here is derived from an EMBL/GenBank/DDBJ whole genome shotgun (WGS) entry which is preliminary data.</text>
</comment>
<keyword evidence="9" id="KW-1185">Reference proteome</keyword>
<evidence type="ECO:0000256" key="2">
    <source>
        <dbReference type="ARBA" id="ARBA00022729"/>
    </source>
</evidence>
<organism evidence="8 9">
    <name type="scientific">Rhodoblastus sphagnicola</name>
    <dbReference type="NCBI Taxonomy" id="333368"/>
    <lineage>
        <taxon>Bacteria</taxon>
        <taxon>Pseudomonadati</taxon>
        <taxon>Pseudomonadota</taxon>
        <taxon>Alphaproteobacteria</taxon>
        <taxon>Hyphomicrobiales</taxon>
        <taxon>Rhodoblastaceae</taxon>
        <taxon>Rhodoblastus</taxon>
    </lineage>
</organism>
<reference evidence="8 9" key="1">
    <citation type="journal article" date="2018" name="Arch. Microbiol.">
        <title>New insights into the metabolic potential of the phototrophic purple bacterium Rhodopila globiformis DSM 161(T) from its draft genome sequence and evidence for a vanadium-dependent nitrogenase.</title>
        <authorList>
            <person name="Imhoff J.F."/>
            <person name="Rahn T."/>
            <person name="Kunzel S."/>
            <person name="Neulinger S.C."/>
        </authorList>
    </citation>
    <scope>NUCLEOTIDE SEQUENCE [LARGE SCALE GENOMIC DNA]</scope>
    <source>
        <strain evidence="8 9">DSM 16996</strain>
    </source>
</reference>
<comment type="similarity">
    <text evidence="5">Belongs to the Omp25/RopB family.</text>
</comment>
<gene>
    <name evidence="8" type="ORF">CCR94_05680</name>
</gene>
<dbReference type="AlphaFoldDB" id="A0A2S6NCX0"/>
<feature type="domain" description="Outer membrane protein beta-barrel" evidence="7">
    <location>
        <begin position="57"/>
        <end position="223"/>
    </location>
</feature>
<evidence type="ECO:0000256" key="6">
    <source>
        <dbReference type="SAM" id="SignalP"/>
    </source>
</evidence>
<dbReference type="PANTHER" id="PTHR34001">
    <property type="entry name" value="BLL7405 PROTEIN"/>
    <property type="match status" value="1"/>
</dbReference>
<feature type="signal peptide" evidence="6">
    <location>
        <begin position="1"/>
        <end position="37"/>
    </location>
</feature>
<comment type="subcellular location">
    <subcellularLocation>
        <location evidence="1">Cell outer membrane</location>
    </subcellularLocation>
</comment>
<evidence type="ECO:0000259" key="7">
    <source>
        <dbReference type="Pfam" id="PF13505"/>
    </source>
</evidence>
<keyword evidence="4" id="KW-0998">Cell outer membrane</keyword>
<evidence type="ECO:0000256" key="3">
    <source>
        <dbReference type="ARBA" id="ARBA00023136"/>
    </source>
</evidence>
<accession>A0A2S6NCX0</accession>
<dbReference type="EMBL" id="NHSJ01000039">
    <property type="protein sequence ID" value="PPQ32458.1"/>
    <property type="molecule type" value="Genomic_DNA"/>
</dbReference>
<dbReference type="PANTHER" id="PTHR34001:SF3">
    <property type="entry name" value="BLL7405 PROTEIN"/>
    <property type="match status" value="1"/>
</dbReference>
<keyword evidence="2 6" id="KW-0732">Signal</keyword>
<evidence type="ECO:0000313" key="9">
    <source>
        <dbReference type="Proteomes" id="UP000239089"/>
    </source>
</evidence>
<feature type="chain" id="PRO_5018027922" description="Outer membrane protein beta-barrel domain-containing protein" evidence="6">
    <location>
        <begin position="38"/>
        <end position="255"/>
    </location>
</feature>
<dbReference type="InterPro" id="IPR011250">
    <property type="entry name" value="OMP/PagP_B-barrel"/>
</dbReference>
<evidence type="ECO:0000256" key="5">
    <source>
        <dbReference type="ARBA" id="ARBA00038306"/>
    </source>
</evidence>
<proteinExistence type="inferred from homology"/>
<evidence type="ECO:0000313" key="8">
    <source>
        <dbReference type="EMBL" id="PPQ32458.1"/>
    </source>
</evidence>
<dbReference type="InterPro" id="IPR051692">
    <property type="entry name" value="OMP-like"/>
</dbReference>
<dbReference type="Proteomes" id="UP000239089">
    <property type="component" value="Unassembled WGS sequence"/>
</dbReference>
<evidence type="ECO:0000256" key="1">
    <source>
        <dbReference type="ARBA" id="ARBA00004442"/>
    </source>
</evidence>
<keyword evidence="3" id="KW-0472">Membrane</keyword>
<protein>
    <recommendedName>
        <fullName evidence="7">Outer membrane protein beta-barrel domain-containing protein</fullName>
    </recommendedName>
</protein>
<name>A0A2S6NCX0_9HYPH</name>
<dbReference type="InterPro" id="IPR027385">
    <property type="entry name" value="Beta-barrel_OMP"/>
</dbReference>
<dbReference type="GO" id="GO:0009279">
    <property type="term" value="C:cell outer membrane"/>
    <property type="evidence" value="ECO:0007669"/>
    <property type="project" value="UniProtKB-SubCell"/>
</dbReference>